<feature type="signal peptide" evidence="3">
    <location>
        <begin position="1"/>
        <end position="27"/>
    </location>
</feature>
<feature type="compositionally biased region" description="Basic and acidic residues" evidence="1">
    <location>
        <begin position="1232"/>
        <end position="1255"/>
    </location>
</feature>
<gene>
    <name evidence="5" type="ORF">MENT_LOCUS547</name>
</gene>
<evidence type="ECO:0000313" key="5">
    <source>
        <dbReference type="EMBL" id="CAD2123640.1"/>
    </source>
</evidence>
<dbReference type="OrthoDB" id="5877595at2759"/>
<protein>
    <recommendedName>
        <fullName evidence="4">Phlebovirus glycoprotein G2 fusion domain-containing protein</fullName>
    </recommendedName>
</protein>
<name>A0A6V7TM23_MELEN</name>
<keyword evidence="2" id="KW-0812">Transmembrane</keyword>
<feature type="transmembrane region" description="Helical" evidence="2">
    <location>
        <begin position="486"/>
        <end position="503"/>
    </location>
</feature>
<feature type="compositionally biased region" description="Basic and acidic residues" evidence="1">
    <location>
        <begin position="1104"/>
        <end position="1115"/>
    </location>
</feature>
<feature type="compositionally biased region" description="Basic and acidic residues" evidence="1">
    <location>
        <begin position="937"/>
        <end position="948"/>
    </location>
</feature>
<feature type="region of interest" description="Disordered" evidence="1">
    <location>
        <begin position="910"/>
        <end position="952"/>
    </location>
</feature>
<feature type="region of interest" description="Disordered" evidence="1">
    <location>
        <begin position="1098"/>
        <end position="1124"/>
    </location>
</feature>
<comment type="caution">
    <text evidence="5">The sequence shown here is derived from an EMBL/GenBank/DDBJ whole genome shotgun (WGS) entry which is preliminary data.</text>
</comment>
<organism evidence="5 6">
    <name type="scientific">Meloidogyne enterolobii</name>
    <name type="common">Root-knot nematode worm</name>
    <name type="synonym">Meloidogyne mayaguensis</name>
    <dbReference type="NCBI Taxonomy" id="390850"/>
    <lineage>
        <taxon>Eukaryota</taxon>
        <taxon>Metazoa</taxon>
        <taxon>Ecdysozoa</taxon>
        <taxon>Nematoda</taxon>
        <taxon>Chromadorea</taxon>
        <taxon>Rhabditida</taxon>
        <taxon>Tylenchina</taxon>
        <taxon>Tylenchomorpha</taxon>
        <taxon>Tylenchoidea</taxon>
        <taxon>Meloidogynidae</taxon>
        <taxon>Meloidogyninae</taxon>
        <taxon>Meloidogyne</taxon>
    </lineage>
</organism>
<evidence type="ECO:0000313" key="6">
    <source>
        <dbReference type="Proteomes" id="UP000580250"/>
    </source>
</evidence>
<sequence>MRQASLARLARYGIPALLLLLAHLITGEPISIISQTENCRVRDGTRICTILSSTTLSLLPAGQPTTLLIKDRRGDILGALMLTLKALTLNCNPKTLTYLRSYRISTRSVWRCPSGGSCSGSFCSHVGAKTHIPELVEVMDKPGSSGCLESSALWSKGCGFPTASCYFYRWYAIPMTLDVFELFECPTWDFHIKTSLQLTVNDQIVEETVTLHPGLTHHWANISLTPISVTNPPAPVLSTPFLTHGFAVALGDGVPTDLKCQDRPSAAGFGCNISADTCKDCRPTPDGSITCQCRELDGEAILADPAKRLPLTIGRHTFLTEDDQVYVEQSYTPIQINLQMNNFQLVTEITESTCRVIINDVSGCYRCLTGVQIKYSCSTDFGSSLANIKCDDGIHFIARCSFNGTEGVAHFAYNRSKIDTECQVRCPGGDNQLNIKGQLLFIPIQWRQERIVQSSKGEKSSSWNFNPLRFHPISLIMATLPMPSPIYLLLISILVIIAVYSFLRFKFIVWRKMSSLLITSLLINNFAVEGEGALRPLSIFGNLSHPPPSTHIYSQITTYPLFEQKEKILDGHEQAKQMASQLKMFATHPFIKNKLLSHSLIQLTFGSFRLLFIRKILFFYTKECAKTLNLVLHTTKSHQHISIGLIFSKKGKDNFYFSFTKEGRKVTNPHLGRKKSAHCFKSKAYKKEEFGPMLTTPPNLSCLSTSPRECFFILISTKLFLNNINKVRKIYSAIMPLGDFFAVPPRKPGDTKDEYLQACLAVGYTPTPPEKGQSMADYIPKELGLIFFDSLCGNEARRRGEGLLTFFWEKLRCHGIPLPDEEPCLSRAAREELVEPNLTVAQFFRNKGKALTHPDLPCIIIKGGVRGSSRKSRRHARVVGHQCWKVGESHKSFFPLEHIIYDPTGTDRDLGGNSATGFTPPSSPPPELPRGEGPSTEEEHIKDKENNELKISFPRGGPPIRALSILFAIAVFTVFVNGNFVCCLNSPDISLSHFNSFLPIEMKRNSTDNSNSKANKKAKENLYLEVFGPPTSAAQQQEMEQHLKEINVEQLLEIGNKPVIAVAPEEMENINFESTTSTLLKTTSEIIKNKEINKINSASQDGKQIGEKQQEKKEMPAASTKQNSLVVSVGEGKIELGESNKGNILMPDLKAKLEKERLKQERQNQKNQSLVEAFFSFAQKLTAQQPVVNAPAATGGVCEKTATHKEAVNKFAVATPAQSEWKCSSSSGRSNGGEREKTLGEQDRGDRVESNDRYSRSGSGRSHWGVSDQHTETLRKVRTTTGQLCGQISDAIHAMESGRAKLTNEEEHDLLAIDGAAKRLMKSIHIAFRHSRLSRLTFFVLPGGVCPKGHKPSTIFPFLSPI</sequence>
<keyword evidence="2" id="KW-0472">Membrane</keyword>
<evidence type="ECO:0000256" key="2">
    <source>
        <dbReference type="SAM" id="Phobius"/>
    </source>
</evidence>
<keyword evidence="2" id="KW-1133">Transmembrane helix</keyword>
<reference evidence="5 6" key="1">
    <citation type="submission" date="2020-08" db="EMBL/GenBank/DDBJ databases">
        <authorList>
            <person name="Koutsovoulos G."/>
            <person name="Danchin GJ E."/>
        </authorList>
    </citation>
    <scope>NUCLEOTIDE SEQUENCE [LARGE SCALE GENOMIC DNA]</scope>
</reference>
<keyword evidence="3" id="KW-0732">Signal</keyword>
<dbReference type="Gene3D" id="2.60.40.3770">
    <property type="match status" value="1"/>
</dbReference>
<dbReference type="Gene3D" id="2.60.98.50">
    <property type="match status" value="1"/>
</dbReference>
<dbReference type="Pfam" id="PF07245">
    <property type="entry name" value="Phlebovirus_G2"/>
    <property type="match status" value="1"/>
</dbReference>
<feature type="domain" description="Phlebovirus glycoprotein G2 fusion" evidence="4">
    <location>
        <begin position="32"/>
        <end position="331"/>
    </location>
</feature>
<evidence type="ECO:0000256" key="1">
    <source>
        <dbReference type="SAM" id="MobiDB-lite"/>
    </source>
</evidence>
<feature type="region of interest" description="Disordered" evidence="1">
    <location>
        <begin position="1219"/>
        <end position="1270"/>
    </location>
</feature>
<evidence type="ECO:0000256" key="3">
    <source>
        <dbReference type="SAM" id="SignalP"/>
    </source>
</evidence>
<dbReference type="EMBL" id="CAJEWN010000002">
    <property type="protein sequence ID" value="CAD2123640.1"/>
    <property type="molecule type" value="Genomic_DNA"/>
</dbReference>
<feature type="chain" id="PRO_5028304527" description="Phlebovirus glycoprotein G2 fusion domain-containing protein" evidence="3">
    <location>
        <begin position="28"/>
        <end position="1362"/>
    </location>
</feature>
<dbReference type="Proteomes" id="UP000580250">
    <property type="component" value="Unassembled WGS sequence"/>
</dbReference>
<proteinExistence type="predicted"/>
<evidence type="ECO:0000259" key="4">
    <source>
        <dbReference type="Pfam" id="PF07245"/>
    </source>
</evidence>
<dbReference type="InterPro" id="IPR009878">
    <property type="entry name" value="Phlebovirus_G2_fusion"/>
</dbReference>
<accession>A0A6V7TM23</accession>